<dbReference type="OMA" id="GSMTQYH"/>
<dbReference type="InterPro" id="IPR045281">
    <property type="entry name" value="CONSTANS-like"/>
</dbReference>
<evidence type="ECO:0000313" key="6">
    <source>
        <dbReference type="Proteomes" id="UP000655225"/>
    </source>
</evidence>
<gene>
    <name evidence="5" type="ORF">HHK36_027673</name>
</gene>
<dbReference type="GO" id="GO:0003700">
    <property type="term" value="F:DNA-binding transcription factor activity"/>
    <property type="evidence" value="ECO:0007669"/>
    <property type="project" value="TreeGrafter"/>
</dbReference>
<evidence type="ECO:0000256" key="1">
    <source>
        <dbReference type="ARBA" id="ARBA00004123"/>
    </source>
</evidence>
<keyword evidence="6" id="KW-1185">Reference proteome</keyword>
<dbReference type="GO" id="GO:0005634">
    <property type="term" value="C:nucleus"/>
    <property type="evidence" value="ECO:0007669"/>
    <property type="project" value="UniProtKB-SubCell"/>
</dbReference>
<dbReference type="InterPro" id="IPR010402">
    <property type="entry name" value="CCT_domain"/>
</dbReference>
<reference evidence="5 6" key="1">
    <citation type="submission" date="2020-04" db="EMBL/GenBank/DDBJ databases">
        <title>Plant Genome Project.</title>
        <authorList>
            <person name="Zhang R.-G."/>
        </authorList>
    </citation>
    <scope>NUCLEOTIDE SEQUENCE [LARGE SCALE GENOMIC DNA]</scope>
    <source>
        <strain evidence="5">YNK0</strain>
        <tissue evidence="5">Leaf</tissue>
    </source>
</reference>
<dbReference type="PANTHER" id="PTHR31319:SF103">
    <property type="entry name" value="CCT MOTIF FAMILY PROTEIN"/>
    <property type="match status" value="1"/>
</dbReference>
<sequence>MSSDLLLLDGYIFSSDVDLQFLSDPFVPFPEPPIDIIQSISNDSNLQFSIDQSPFGDQTVLNPLSSSPPSKQMNNLSICPTTLLQSLPISANSAGGITDSSVLDTFGVKSEDCYVGFDFSNGPSFLTNNNNSCGTEKAIGMMQRSFSSHSLDRKQSCLFQHRFNSLMESPNFETQFTGSSENSKFTGNMRRACSTGDLQRMKRTQSSHGLFSSPLVTESSLIEESSLKVGRYSAEERKERIKRYRSKRNQRNFKKTIKYACRKTLADSRPRVRGRFARNDETGEIPKVTGFNRNEEDEDELWDEESKQIMMRGGPFCNYSPTQFQYYGF</sequence>
<dbReference type="Pfam" id="PF06203">
    <property type="entry name" value="CCT"/>
    <property type="match status" value="1"/>
</dbReference>
<evidence type="ECO:0000313" key="5">
    <source>
        <dbReference type="EMBL" id="KAF8380191.1"/>
    </source>
</evidence>
<dbReference type="PROSITE" id="PS51017">
    <property type="entry name" value="CCT"/>
    <property type="match status" value="1"/>
</dbReference>
<comment type="subcellular location">
    <subcellularLocation>
        <location evidence="1 3">Nucleus</location>
    </subcellularLocation>
</comment>
<dbReference type="EMBL" id="JABCRI010000021">
    <property type="protein sequence ID" value="KAF8380191.1"/>
    <property type="molecule type" value="Genomic_DNA"/>
</dbReference>
<evidence type="ECO:0000256" key="3">
    <source>
        <dbReference type="PROSITE-ProRule" id="PRU00357"/>
    </source>
</evidence>
<dbReference type="AlphaFoldDB" id="A0A834YIC7"/>
<feature type="domain" description="CCT" evidence="4">
    <location>
        <begin position="237"/>
        <end position="279"/>
    </location>
</feature>
<protein>
    <recommendedName>
        <fullName evidence="4">CCT domain-containing protein</fullName>
    </recommendedName>
</protein>
<dbReference type="GO" id="GO:0009909">
    <property type="term" value="P:regulation of flower development"/>
    <property type="evidence" value="ECO:0007669"/>
    <property type="project" value="InterPro"/>
</dbReference>
<dbReference type="PANTHER" id="PTHR31319">
    <property type="entry name" value="ZINC FINGER PROTEIN CONSTANS-LIKE 4"/>
    <property type="match status" value="1"/>
</dbReference>
<keyword evidence="2 3" id="KW-0539">Nucleus</keyword>
<comment type="caution">
    <text evidence="5">The sequence shown here is derived from an EMBL/GenBank/DDBJ whole genome shotgun (WGS) entry which is preliminary data.</text>
</comment>
<accession>A0A834YIC7</accession>
<organism evidence="5 6">
    <name type="scientific">Tetracentron sinense</name>
    <name type="common">Spur-leaf</name>
    <dbReference type="NCBI Taxonomy" id="13715"/>
    <lineage>
        <taxon>Eukaryota</taxon>
        <taxon>Viridiplantae</taxon>
        <taxon>Streptophyta</taxon>
        <taxon>Embryophyta</taxon>
        <taxon>Tracheophyta</taxon>
        <taxon>Spermatophyta</taxon>
        <taxon>Magnoliopsida</taxon>
        <taxon>Trochodendrales</taxon>
        <taxon>Trochodendraceae</taxon>
        <taxon>Tetracentron</taxon>
    </lineage>
</organism>
<name>A0A834YIC7_TETSI</name>
<evidence type="ECO:0000256" key="2">
    <source>
        <dbReference type="ARBA" id="ARBA00023242"/>
    </source>
</evidence>
<dbReference type="OrthoDB" id="153872at2759"/>
<dbReference type="Proteomes" id="UP000655225">
    <property type="component" value="Unassembled WGS sequence"/>
</dbReference>
<proteinExistence type="predicted"/>
<evidence type="ECO:0000259" key="4">
    <source>
        <dbReference type="PROSITE" id="PS51017"/>
    </source>
</evidence>